<feature type="domain" description="Autotransporter" evidence="3">
    <location>
        <begin position="4024"/>
        <end position="4306"/>
    </location>
</feature>
<evidence type="ECO:0000313" key="5">
    <source>
        <dbReference type="Proteomes" id="UP000060602"/>
    </source>
</evidence>
<feature type="chain" id="PRO_5007069006" description="Autotransporter domain-containing protein" evidence="2">
    <location>
        <begin position="34"/>
        <end position="4306"/>
    </location>
</feature>
<dbReference type="PANTHER" id="PTHR35037">
    <property type="entry name" value="C-TERMINAL REGION OF AIDA-LIKE PROTEIN"/>
    <property type="match status" value="1"/>
</dbReference>
<dbReference type="RefSeq" id="WP_061071292.1">
    <property type="nucleotide sequence ID" value="NZ_CP014060.2"/>
</dbReference>
<dbReference type="SUPFAM" id="SSF51126">
    <property type="entry name" value="Pectin lyase-like"/>
    <property type="match status" value="10"/>
</dbReference>
<dbReference type="Proteomes" id="UP000060602">
    <property type="component" value="Chromosome"/>
</dbReference>
<dbReference type="InterPro" id="IPR005546">
    <property type="entry name" value="Autotransporte_beta"/>
</dbReference>
<protein>
    <recommendedName>
        <fullName evidence="3">Autotransporter domain-containing protein</fullName>
    </recommendedName>
</protein>
<dbReference type="SUPFAM" id="SSF103515">
    <property type="entry name" value="Autotransporter"/>
    <property type="match status" value="1"/>
</dbReference>
<proteinExistence type="predicted"/>
<evidence type="ECO:0000256" key="1">
    <source>
        <dbReference type="ARBA" id="ARBA00022729"/>
    </source>
</evidence>
<evidence type="ECO:0000259" key="3">
    <source>
        <dbReference type="PROSITE" id="PS51208"/>
    </source>
</evidence>
<dbReference type="InterPro" id="IPR036709">
    <property type="entry name" value="Autotransporte_beta_dom_sf"/>
</dbReference>
<organism evidence="4 5">
    <name type="scientific">Alcaligenes xylosoxydans xylosoxydans</name>
    <name type="common">Achromobacter xylosoxidans</name>
    <dbReference type="NCBI Taxonomy" id="85698"/>
    <lineage>
        <taxon>Bacteria</taxon>
        <taxon>Pseudomonadati</taxon>
        <taxon>Pseudomonadota</taxon>
        <taxon>Betaproteobacteria</taxon>
        <taxon>Burkholderiales</taxon>
        <taxon>Alcaligenaceae</taxon>
        <taxon>Achromobacter</taxon>
    </lineage>
</organism>
<dbReference type="EMBL" id="CP014060">
    <property type="protein sequence ID" value="AMG35304.1"/>
    <property type="molecule type" value="Genomic_DNA"/>
</dbReference>
<dbReference type="Pfam" id="PF12951">
    <property type="entry name" value="PATR"/>
    <property type="match status" value="33"/>
</dbReference>
<accession>A0A0X8NVW1</accession>
<gene>
    <name evidence="4" type="ORF">AL504_04170</name>
</gene>
<dbReference type="PROSITE" id="PS51257">
    <property type="entry name" value="PROKAR_LIPOPROTEIN"/>
    <property type="match status" value="1"/>
</dbReference>
<evidence type="ECO:0000313" key="4">
    <source>
        <dbReference type="EMBL" id="AMG35304.1"/>
    </source>
</evidence>
<sequence>MKPGHRHGFSFPTFNDAWQVLILLLAPVPAALACTTSGTSILCNDAVVLLPFPHTNTVNSSVNGASVLVTASGQSSSALLGPSITLSGKNTSLTNQGAIDPGLGLGALLSLGASGAQLGNLANGGAVVVNNNGLLRGTGLSVLGLPILTGVGGAALVAMSDATGTINITNTNLIEIRPGLLPDLTALLSSPVIAAYGGAPITVTNAAGAVINGRVGLGRSVSGNTFTNAGTINGSVHMGINSTNTFTAVTGSSVSQGGATGIGVGVGLGGLDVSLALNFSALGVVDGGAGGNNTLVLQNPGASGTSGAGAASSATYINFNNLVVNGGTWNVSGPLVAARATLNGGLVNFDNAGAFGSGTLTANGGAIASTQALSLSNAIALGANGLGIQGANSLTLSGATSGAGYLDKSGTGTLTLNGANAHTGGTRLGGGTLILGTNTALGLGDLAVYGAAALQAVGATSIGNNIGLGANLALTNAGNLALSGNLSGAGTLVKNGAGVLTLSGANSHAATQINAGGLVVGNNNALGTGALTVNGAATLASTTSVALQNAIVLNNTLTLNGANDLTLNGLLSGATGSLLKSGAGTLTLNGANTFGGGATLSGGAVNVGSNTALGSGGVTVNGAVTLSSLANNIALSNTFALSNALTIAGSNNLTLNGALSGAGGSLVKTGSGTLTLNAGNTFGGATLNGGTIVAGANNALGTGTATVQSATALDAGAAVSLGNQFVLNDNLSVLGSQDLTLAGALSGSGQLIKNGGANLTLATQNTHSGGVLLNAGTLTLGNGQALGTGLLDVQGAATLAAGGLSVANNIRLGAGLGVNTGGQGLTLSGAVSGAGGLTLNDNGILTLSGNNSHAGGVTLNAGTLVAASDTALGSGQLTVGGNATLQSTANRNFTNSVALNGNLTVDSGNNIGLYGAINGAGNLIKNGTGTLTLTGANSFGNTTINAGVLQAGTGSLGASVLNNSKLVLAQGANATYSGAISGSGSVDVLGNNTTLILNGINTFTGGLNLLSGTVETRGGQALADNLAVNLAAGSTLRLADSETFGSLSGAGNLALGANATVQMGQNNVDSVFGGVLSGAGNIVKNGTGALTLSGVNTQTGLFNVAGGSLNVTGSLASSQVNVGAGASLGGTGTVAGVANIATGGALTGTTGQTLTLGGLAMSAGSQFNVSLGAPTPQALVQVNGNVTLNGNLNVTDKGGFGVGVYRLLGYTGTLTNNGLALGSLPPGTLPANLQIQTAVNQQVNLVVAAGGNNVQFWNGAKTAADGVLAGGSGTWVAGQTNWTDQAGNLSQPWGGQYAVFGGTAGGNVTVTGDQAVTGMQFFTDGYTLNGGGLQLATGPNTFRVDPTMTGTVNSAIKGAGQLQKRDLGTLVLGGANTYTGGTLISEGVLQVGADNNLGDASGALAFAGGTLRVTGTGYTGTSRAIDVGAGAGFDIADAGNVFTLNQALTGAGRVTKLGAGTLALGGNNSAIGGVTLVAGTVSVGSNTALGSGSFNINGSGALDSTAAVTLANDVFIGAGTTLTNLGSNDLTLNGVVAGTTGALAKQGNGTLTLNGANSYAGGTTLSAGAIRVGSNTALGTGALTVAGASSLLSDGTVALANNVALGANLTTGGSGDLTLNGAIGGAGSLIKSGSGTLTLNGINTHAGTQLNSGTLLLGNNQALGLGPLAVNGNAALDGRVDLSLGNAITVASGANLTLAQTHDATLSGVIDGAGGLIVGAAGRSLTLTGANTYQGGTQLNGGNLTVGSNTALGTGALQVNGAATLAGATGGTAIALANNVTLNNALTVNGARDLTLSGAIDGAGSLLKSGSSTLTLNSANTYQGGTTLAAGTLRVGNGAALGSGDLTVTGAATLGSTQALTLNNNVTLNQSLALDLTNDLALAGTIGGAGGLVANGAGTLTLAGANTFGGGTQISGGNLVVGANTSLGTGDLTVNGASTLQSLTGVALANNVTLNGAALTVSGAQDVALNGIVSGGGSLVKQGANTLTLSGANTFQGGVTLAQGGLRVGSNQALGSGALTVTGASTLDSTQAVTLANAVALNGGNLTVAGVNDITLGGAVSGANGLVKNGGGTLTLSGNNNYAGGTTLASGTLAANSNTALGTGALTVSGAATLTAADGVTLANNVTLNNTLTANGAGNWTLAGVIGGAGGLVKEGSGTLTLTGANTYTGNTQLNAGGLTGDTGSIRGNVATAANTTLTFNQGSNGTFANVLSGAGNLEKTGAGSLTLSGGNTLSGGIGVAQGTLVAAGGNAISSASGVRIDSGATLQLTGAESIANLTGNGVLQADANVSLGSASDSLFGGVLAGAGNITKTGSGTLTLGGTSTNSGNFNVNGGTVNLTGSLANANVNVNGAGSTLTGSGTASGNVSILNGGSLAVSSANPGGLTFGSLTVDSSSSIDALLGAPYSGSLVNVYGDVTLNGKVNVTQAPGFGVGVYRIVTYSGAGNTTGLALGAGASPNLSLQTGISGQVNVLNQSSAGEIQFWQGGSGAWTTAGTTWRNATTMAAEAWGGKFGVFQGTAGTVTVATNQQFQGLQFSTDGYIVTGAGGLTAQAGSDGVATLRVEPNATATLDTVLGGNVDIAKRDAGTLIFTQANTYIGNTRLEGGVLQISADNQLGNAANGVVFAGGTLRYAGTAPGTTGRAWTLEGAGGVDVADAAAVYTVNGVVSGTATAGTLTKTGAGTLVLNGANTYVGGTQLQAGTLKVGNNTALGTGVLTAAAGTTLANDTALTLANNAVLQGDLTVQSSQALTLGGNLSGAGGLVKTGTGTLTLAGNNSYQGNTQLTAGQITVGSNTALGTGSLIAAGGTQLDASAPVQLQNAVVLNGALTLPGSNDLTLAGAVSGSGGLVKNGASTLTLGNANSFGGGVQLNAGTLAVGNNGALGSGALTTTGGTTLSATAPVTLANAVTLGAGTTTIAGANLGLSGAITGAGALDKTGNGVLTLTGANNYGGGTTLSGGTLVVGGSSALGTGDLTAAAGTTLSGLGNASLGNNVTLGGNVTVNGSDSLTLAGAIDGSGPLVKSGTSTLTLNGANTYTGGTTLAGGTLVAGGNAALGSGGLSVTGASTLQAGAPGVALGNLVDLGAALTVSGANDLTLSGDITGGGSLTKAGAGTLTLSGQNQYTGGTTLTGGTLIGDTHSLTGAIGTAAGTNLVFNQGTGDNGSFGGAISGGGSLTKNGGGTVTLTGANNYTGGTTINAGTLAGNATSLQGNINIVDGSALIFNQTGTDGTYGGNITTTGNNTGTLTKDGSANLTLTGNNTVGGGTTVNGGTLLVNGTLGGGNVTVNAGGSLGGSGSVATDVTLGNGAHLVAGTPSNPISFAQNLTLSTGTQLDFTLGSPNSATTAVTVGQNLALNGILNIYDGGNLGTGVYRLFSYGGTMTGAGLTYGVLPSGYTSANLTLQNQPNQVNLVLQSQPGEILFWNGAKTTPDGVIAGGTGTWDAAGNNWTDASGNLASNWNGKYAAFSGASGTVTLNGSQAVTGVQFLTSGYTLAAGAGGQLGIAQALTPFRVEAGATATVAAPITGAGGIEKGNGGTLILAGNNTYTGNTSIRSGVLQVTQDSQLGNGGAISLNGGTLRIADAGYATTTRTISLDGTGGGLDIVAANQTFTLNQSINGTGALLKQGDGTLVLNGVNAYAGGTVIAGGTLEGNSASVKGNVSTAAGTTLRMNQGTDGAMTGGISGAGQLVKDGAGALTLTQPSTYTGGTRVNAGTLIGDTSNLQGAITNNATLVFNQGADGTFSGSLAGAGTIVKQGGGSLGVGGSQTFNGTVAVNGGTLQLGSAQAPATLPAAVQVNSGGTLSGYGTIASLTNAGTVVSGSGAGGGLKVSNNFSNGAGATLAVGLGPNAGPNVHVTGTATLGGTLKVSNNGPLTGNDTFTVLTANQGRQGVFANTILPQLAFVDAAVGYDPNNVTVSFTRNQTGFGSVAQTPNQRAVAGALGGIDPNSSLYGALLGLTADEAAAAFKQLSGDSHASLASALIRGSESARTLPLNHLRDSLQSENTQDGRPCDEALRTNGGYAQRFSCQRNIWAEVIGNWQSQDGDGNAPSYKQRVGGVQAGGDIRVGDGWRVGMALGYQDSTIWQDSRNARAKVDSYSVSLFGGKSFVQPGGSAWNLMAGAAYSWHRIDNRRDLTLAGQNQELKTKYDGNTTQVFGELGYAIPVTPQATVEPFVGAAWIKQRMGGFSESGGSAALSAGSDSNDITTTTVGLRGKLDTEIAGAPARLRATLGWRHAMGDVDPERTMAFSSGPSFTVAGTPVARDAAIAELGAEIAVSRNASIGLGYQGQFGNGSRENAGFLNVRWNF</sequence>
<evidence type="ECO:0000256" key="2">
    <source>
        <dbReference type="SAM" id="SignalP"/>
    </source>
</evidence>
<dbReference type="SMART" id="SM00869">
    <property type="entry name" value="Autotransporter"/>
    <property type="match status" value="1"/>
</dbReference>
<dbReference type="Gene3D" id="2.160.20.20">
    <property type="match status" value="11"/>
</dbReference>
<feature type="signal peptide" evidence="2">
    <location>
        <begin position="1"/>
        <end position="33"/>
    </location>
</feature>
<dbReference type="InterPro" id="IPR012332">
    <property type="entry name" value="Autotransporter_pectin_lyase_C"/>
</dbReference>
<dbReference type="PANTHER" id="PTHR35037:SF3">
    <property type="entry name" value="C-TERMINAL REGION OF AIDA-LIKE PROTEIN"/>
    <property type="match status" value="1"/>
</dbReference>
<keyword evidence="1 2" id="KW-0732">Signal</keyword>
<dbReference type="InterPro" id="IPR013425">
    <property type="entry name" value="Autotrns_rpt"/>
</dbReference>
<dbReference type="InterPro" id="IPR011050">
    <property type="entry name" value="Pectin_lyase_fold/virulence"/>
</dbReference>
<dbReference type="NCBIfam" id="TIGR02601">
    <property type="entry name" value="autotrns_rpt"/>
    <property type="match status" value="28"/>
</dbReference>
<name>A0A0X8NVW1_ALCXX</name>
<reference evidence="5" key="1">
    <citation type="submission" date="2015-12" db="EMBL/GenBank/DDBJ databases">
        <title>FDA dAtabase for Regulatory Grade micrObial Sequences (FDA-ARGOS): Supporting development and validation of Infectious Disease Dx tests.</title>
        <authorList>
            <person name="Case J."/>
            <person name="Tallon L."/>
            <person name="Sadzewicz L."/>
            <person name="Sengamalay N."/>
            <person name="Ott S."/>
            <person name="Godinez A."/>
            <person name="Nagaraj S."/>
            <person name="Nadendla S."/>
            <person name="Sichtig H."/>
        </authorList>
    </citation>
    <scope>NUCLEOTIDE SEQUENCE [LARGE SCALE GENOMIC DNA]</scope>
    <source>
        <strain evidence="5">FDAARGOS_147</strain>
    </source>
</reference>
<dbReference type="PROSITE" id="PS51208">
    <property type="entry name" value="AUTOTRANSPORTER"/>
    <property type="match status" value="1"/>
</dbReference>
<dbReference type="InterPro" id="IPR051551">
    <property type="entry name" value="Autotransporter_adhesion"/>
</dbReference>